<dbReference type="AlphaFoldDB" id="A0A974DYD2"/>
<evidence type="ECO:0000313" key="3">
    <source>
        <dbReference type="Proteomes" id="UP000694892"/>
    </source>
</evidence>
<proteinExistence type="predicted"/>
<evidence type="ECO:0000313" key="2">
    <source>
        <dbReference type="EMBL" id="OCU00380.1"/>
    </source>
</evidence>
<name>A0A974DYD2_XENLA</name>
<reference evidence="3" key="1">
    <citation type="journal article" date="2016" name="Nature">
        <title>Genome evolution in the allotetraploid frog Xenopus laevis.</title>
        <authorList>
            <person name="Session A.M."/>
            <person name="Uno Y."/>
            <person name="Kwon T."/>
            <person name="Chapman J.A."/>
            <person name="Toyoda A."/>
            <person name="Takahashi S."/>
            <person name="Fukui A."/>
            <person name="Hikosaka A."/>
            <person name="Suzuki A."/>
            <person name="Kondo M."/>
            <person name="van Heeringen S.J."/>
            <person name="Quigley I."/>
            <person name="Heinz S."/>
            <person name="Ogino H."/>
            <person name="Ochi H."/>
            <person name="Hellsten U."/>
            <person name="Lyons J.B."/>
            <person name="Simakov O."/>
            <person name="Putnam N."/>
            <person name="Stites J."/>
            <person name="Kuroki Y."/>
            <person name="Tanaka T."/>
            <person name="Michiue T."/>
            <person name="Watanabe M."/>
            <person name="Bogdanovic O."/>
            <person name="Lister R."/>
            <person name="Georgiou G."/>
            <person name="Paranjpe S.S."/>
            <person name="van Kruijsbergen I."/>
            <person name="Shu S."/>
            <person name="Carlson J."/>
            <person name="Kinoshita T."/>
            <person name="Ohta Y."/>
            <person name="Mawaribuchi S."/>
            <person name="Jenkins J."/>
            <person name="Grimwood J."/>
            <person name="Schmutz J."/>
            <person name="Mitros T."/>
            <person name="Mozaffari S.V."/>
            <person name="Suzuki Y."/>
            <person name="Haramoto Y."/>
            <person name="Yamamoto T.S."/>
            <person name="Takagi C."/>
            <person name="Heald R."/>
            <person name="Miller K."/>
            <person name="Haudenschild C."/>
            <person name="Kitzman J."/>
            <person name="Nakayama T."/>
            <person name="Izutsu Y."/>
            <person name="Robert J."/>
            <person name="Fortriede J."/>
            <person name="Burns K."/>
            <person name="Lotay V."/>
            <person name="Karimi K."/>
            <person name="Yasuoka Y."/>
            <person name="Dichmann D.S."/>
            <person name="Flajnik M.F."/>
            <person name="Houston D.W."/>
            <person name="Shendure J."/>
            <person name="DuPasquier L."/>
            <person name="Vize P.D."/>
            <person name="Zorn A.M."/>
            <person name="Ito M."/>
            <person name="Marcotte E.M."/>
            <person name="Wallingford J.B."/>
            <person name="Ito Y."/>
            <person name="Asashima M."/>
            <person name="Ueno N."/>
            <person name="Matsuda Y."/>
            <person name="Veenstra G.J."/>
            <person name="Fujiyama A."/>
            <person name="Harland R.M."/>
            <person name="Taira M."/>
            <person name="Rokhsar D.S."/>
        </authorList>
    </citation>
    <scope>NUCLEOTIDE SEQUENCE [LARGE SCALE GENOMIC DNA]</scope>
    <source>
        <strain evidence="3">J</strain>
    </source>
</reference>
<dbReference type="EMBL" id="CM004466">
    <property type="protein sequence ID" value="OCU00380.1"/>
    <property type="molecule type" value="Genomic_DNA"/>
</dbReference>
<accession>A0A974DYD2</accession>
<evidence type="ECO:0000256" key="1">
    <source>
        <dbReference type="SAM" id="SignalP"/>
    </source>
</evidence>
<gene>
    <name evidence="2" type="ORF">XELAEV_18006154mg</name>
</gene>
<dbReference type="Proteomes" id="UP000694892">
    <property type="component" value="Chromosome 1L"/>
</dbReference>
<keyword evidence="1" id="KW-0732">Signal</keyword>
<evidence type="ECO:0008006" key="4">
    <source>
        <dbReference type="Google" id="ProtNLM"/>
    </source>
</evidence>
<feature type="signal peptide" evidence="1">
    <location>
        <begin position="1"/>
        <end position="18"/>
    </location>
</feature>
<sequence>MLYFTLLLTLAWVSPCLRYCKLMVEITAGGTIENRHIYIYITILGITIDSRPLQRFFGGANMFLFRYWVSRKTFLILT</sequence>
<feature type="chain" id="PRO_5037448042" description="Secreted protein" evidence="1">
    <location>
        <begin position="19"/>
        <end position="78"/>
    </location>
</feature>
<protein>
    <recommendedName>
        <fullName evidence="4">Secreted protein</fullName>
    </recommendedName>
</protein>
<organism evidence="2 3">
    <name type="scientific">Xenopus laevis</name>
    <name type="common">African clawed frog</name>
    <dbReference type="NCBI Taxonomy" id="8355"/>
    <lineage>
        <taxon>Eukaryota</taxon>
        <taxon>Metazoa</taxon>
        <taxon>Chordata</taxon>
        <taxon>Craniata</taxon>
        <taxon>Vertebrata</taxon>
        <taxon>Euteleostomi</taxon>
        <taxon>Amphibia</taxon>
        <taxon>Batrachia</taxon>
        <taxon>Anura</taxon>
        <taxon>Pipoidea</taxon>
        <taxon>Pipidae</taxon>
        <taxon>Xenopodinae</taxon>
        <taxon>Xenopus</taxon>
        <taxon>Xenopus</taxon>
    </lineage>
</organism>